<dbReference type="EC" id="1.15.1.1" evidence="7"/>
<dbReference type="GO" id="GO:0005507">
    <property type="term" value="F:copper ion binding"/>
    <property type="evidence" value="ECO:0007669"/>
    <property type="project" value="InterPro"/>
</dbReference>
<sequence>MSRAVAVLKGDTGVEGVVWFKQENERDEVHIKGRIMGLCPGKHGFHIHVYGDSTDGCTSAGSHFNPYNKQHGGPFVKQNLLNIKLFLDDNRHVGDLGNVLANTDGVVIFDLIDHQIKLFGEHSVIGRSMVIHAKEDDLGKGEGDAREESLKTGNAGSRVACGVIGIAGPEEE</sequence>
<dbReference type="InterPro" id="IPR018152">
    <property type="entry name" value="SOD_Cu/Zn_BS"/>
</dbReference>
<dbReference type="CDD" id="cd00305">
    <property type="entry name" value="Cu-Zn_Superoxide_Dismutase"/>
    <property type="match status" value="1"/>
</dbReference>
<comment type="cofactor">
    <cofactor evidence="7">
        <name>Cu cation</name>
        <dbReference type="ChEBI" id="CHEBI:23378"/>
    </cofactor>
    <text evidence="7">Binds 1 copper ion per subunit.</text>
</comment>
<keyword evidence="2 7" id="KW-0479">Metal-binding</keyword>
<comment type="similarity">
    <text evidence="1 7">Belongs to the Cu-Zn superoxide dismutase family.</text>
</comment>
<dbReference type="InterPro" id="IPR024134">
    <property type="entry name" value="SOD_Cu/Zn_/chaperone"/>
</dbReference>
<reference evidence="10" key="1">
    <citation type="submission" date="2024-02" db="UniProtKB">
        <authorList>
            <consortium name="WormBaseParasite"/>
        </authorList>
    </citation>
    <scope>IDENTIFICATION</scope>
</reference>
<dbReference type="SUPFAM" id="SSF49329">
    <property type="entry name" value="Cu,Zn superoxide dismutase-like"/>
    <property type="match status" value="1"/>
</dbReference>
<evidence type="ECO:0000256" key="7">
    <source>
        <dbReference type="RuleBase" id="RU000393"/>
    </source>
</evidence>
<dbReference type="FunFam" id="2.60.40.200:FF:000001">
    <property type="entry name" value="Superoxide dismutase [Cu-Zn]"/>
    <property type="match status" value="1"/>
</dbReference>
<comment type="catalytic activity">
    <reaction evidence="7">
        <text>2 superoxide + 2 H(+) = H2O2 + O2</text>
        <dbReference type="Rhea" id="RHEA:20696"/>
        <dbReference type="ChEBI" id="CHEBI:15378"/>
        <dbReference type="ChEBI" id="CHEBI:15379"/>
        <dbReference type="ChEBI" id="CHEBI:16240"/>
        <dbReference type="ChEBI" id="CHEBI:18421"/>
        <dbReference type="EC" id="1.15.1.1"/>
    </reaction>
</comment>
<dbReference type="WBParaSite" id="MBELARI_LOCUS4007">
    <property type="protein sequence ID" value="MBELARI_LOCUS4007"/>
    <property type="gene ID" value="MBELARI_LOCUS4007"/>
</dbReference>
<comment type="cofactor">
    <cofactor evidence="7">
        <name>Zn(2+)</name>
        <dbReference type="ChEBI" id="CHEBI:29105"/>
    </cofactor>
    <text evidence="7">Binds 1 zinc ion per subunit.</text>
</comment>
<name>A0AAF3J901_9BILA</name>
<dbReference type="InterPro" id="IPR001424">
    <property type="entry name" value="SOD_Cu_Zn_dom"/>
</dbReference>
<dbReference type="PANTHER" id="PTHR10003">
    <property type="entry name" value="SUPEROXIDE DISMUTASE CU-ZN -RELATED"/>
    <property type="match status" value="1"/>
</dbReference>
<keyword evidence="4" id="KW-0049">Antioxidant</keyword>
<dbReference type="Proteomes" id="UP000887575">
    <property type="component" value="Unassembled WGS sequence"/>
</dbReference>
<dbReference type="Pfam" id="PF00080">
    <property type="entry name" value="Sod_Cu"/>
    <property type="match status" value="1"/>
</dbReference>
<evidence type="ECO:0000259" key="8">
    <source>
        <dbReference type="Pfam" id="PF00080"/>
    </source>
</evidence>
<evidence type="ECO:0000256" key="6">
    <source>
        <dbReference type="ARBA" id="ARBA00023008"/>
    </source>
</evidence>
<proteinExistence type="inferred from homology"/>
<evidence type="ECO:0000256" key="2">
    <source>
        <dbReference type="ARBA" id="ARBA00022723"/>
    </source>
</evidence>
<organism evidence="9 10">
    <name type="scientific">Mesorhabditis belari</name>
    <dbReference type="NCBI Taxonomy" id="2138241"/>
    <lineage>
        <taxon>Eukaryota</taxon>
        <taxon>Metazoa</taxon>
        <taxon>Ecdysozoa</taxon>
        <taxon>Nematoda</taxon>
        <taxon>Chromadorea</taxon>
        <taxon>Rhabditida</taxon>
        <taxon>Rhabditina</taxon>
        <taxon>Rhabditomorpha</taxon>
        <taxon>Rhabditoidea</taxon>
        <taxon>Rhabditidae</taxon>
        <taxon>Mesorhabditinae</taxon>
        <taxon>Mesorhabditis</taxon>
    </lineage>
</organism>
<keyword evidence="9" id="KW-1185">Reference proteome</keyword>
<evidence type="ECO:0000256" key="4">
    <source>
        <dbReference type="ARBA" id="ARBA00022862"/>
    </source>
</evidence>
<evidence type="ECO:0000256" key="5">
    <source>
        <dbReference type="ARBA" id="ARBA00023002"/>
    </source>
</evidence>
<protein>
    <recommendedName>
        <fullName evidence="7">Superoxide dismutase [Cu-Zn]</fullName>
        <ecNumber evidence="7">1.15.1.1</ecNumber>
    </recommendedName>
</protein>
<accession>A0AAF3J901</accession>
<dbReference type="AlphaFoldDB" id="A0AAF3J901"/>
<evidence type="ECO:0000313" key="9">
    <source>
        <dbReference type="Proteomes" id="UP000887575"/>
    </source>
</evidence>
<dbReference type="PROSITE" id="PS00087">
    <property type="entry name" value="SOD_CU_ZN_1"/>
    <property type="match status" value="1"/>
</dbReference>
<dbReference type="GO" id="GO:0004784">
    <property type="term" value="F:superoxide dismutase activity"/>
    <property type="evidence" value="ECO:0007669"/>
    <property type="project" value="UniProtKB-EC"/>
</dbReference>
<evidence type="ECO:0000256" key="1">
    <source>
        <dbReference type="ARBA" id="ARBA00010457"/>
    </source>
</evidence>
<feature type="domain" description="Superoxide dismutase copper/zinc binding" evidence="8">
    <location>
        <begin position="14"/>
        <end position="164"/>
    </location>
</feature>
<dbReference type="Gene3D" id="2.60.40.200">
    <property type="entry name" value="Superoxide dismutase, copper/zinc binding domain"/>
    <property type="match status" value="1"/>
</dbReference>
<keyword evidence="6 7" id="KW-0186">Copper</keyword>
<keyword evidence="5 7" id="KW-0560">Oxidoreductase</keyword>
<dbReference type="PROSITE" id="PS00332">
    <property type="entry name" value="SOD_CU_ZN_2"/>
    <property type="match status" value="1"/>
</dbReference>
<evidence type="ECO:0000256" key="3">
    <source>
        <dbReference type="ARBA" id="ARBA00022833"/>
    </source>
</evidence>
<evidence type="ECO:0000313" key="10">
    <source>
        <dbReference type="WBParaSite" id="MBELARI_LOCUS4007"/>
    </source>
</evidence>
<comment type="function">
    <text evidence="7">Destroys radicals which are normally produced within the cells and which are toxic to biological systems.</text>
</comment>
<keyword evidence="3 7" id="KW-0862">Zinc</keyword>
<dbReference type="InterPro" id="IPR036423">
    <property type="entry name" value="SOD-like_Cu/Zn_dom_sf"/>
</dbReference>